<dbReference type="EMBL" id="AZGR01000063">
    <property type="protein sequence ID" value="ETA86790.1"/>
    <property type="molecule type" value="Genomic_DNA"/>
</dbReference>
<gene>
    <name evidence="1" type="ORF">A628_03167</name>
</gene>
<organism evidence="1 2">
    <name type="scientific">Salmonella enterica subsp. enterica serovar Cubana str. 76814</name>
    <dbReference type="NCBI Taxonomy" id="1192560"/>
    <lineage>
        <taxon>Bacteria</taxon>
        <taxon>Pseudomonadati</taxon>
        <taxon>Pseudomonadota</taxon>
        <taxon>Gammaproteobacteria</taxon>
        <taxon>Enterobacterales</taxon>
        <taxon>Enterobacteriaceae</taxon>
        <taxon>Salmonella</taxon>
    </lineage>
</organism>
<proteinExistence type="predicted"/>
<evidence type="ECO:0000313" key="2">
    <source>
        <dbReference type="Proteomes" id="UP000018534"/>
    </source>
</evidence>
<name>V7IKR5_SALET</name>
<evidence type="ECO:0000313" key="1">
    <source>
        <dbReference type="EMBL" id="ETA86790.1"/>
    </source>
</evidence>
<reference evidence="1 2" key="1">
    <citation type="journal article" date="2014" name="Genome Announc.">
        <title>Whole-Genome Sequencing of Salmonella enterica subsp. enterica Serovar Cubana Strains Isolated from Agricultural Sources.</title>
        <authorList>
            <person name="Benahmed F.H."/>
            <person name="Gopinath G.R."/>
            <person name="Wang H."/>
            <person name="Jean-Gilles Beaubrun J."/>
            <person name="Grim C."/>
            <person name="Cheng C.M."/>
            <person name="McClelland M."/>
            <person name="Ayers S."/>
            <person name="Abbott J."/>
            <person name="Desai P."/>
            <person name="Frye J.G."/>
            <person name="Weinstock G."/>
            <person name="Hammack T.S."/>
            <person name="Hanes D.E."/>
            <person name="Rasmussen M.A."/>
            <person name="Davidson M.K."/>
        </authorList>
    </citation>
    <scope>NUCLEOTIDE SEQUENCE [LARGE SCALE GENOMIC DNA]</scope>
    <source>
        <strain evidence="1">76814</strain>
    </source>
</reference>
<accession>V7IKR5</accession>
<comment type="caution">
    <text evidence="1">The sequence shown here is derived from an EMBL/GenBank/DDBJ whole genome shotgun (WGS) entry which is preliminary data.</text>
</comment>
<protein>
    <submittedName>
        <fullName evidence="1">Uncharacterized protein</fullName>
    </submittedName>
</protein>
<dbReference type="Proteomes" id="UP000018534">
    <property type="component" value="Unassembled WGS sequence"/>
</dbReference>
<dbReference type="AlphaFoldDB" id="V7IKR5"/>
<dbReference type="HOGENOM" id="CLU_3188781_0_0_6"/>
<sequence length="46" mass="5213">MLRRCVSLTSSVPRDKNSVTLLSIPGLKARLSHFSRANFSYPYQTN</sequence>